<gene>
    <name evidence="2" type="primary">Dana\GF26261</name>
    <name evidence="2" type="ORF">GF26261</name>
</gene>
<dbReference type="Proteomes" id="UP000007801">
    <property type="component" value="Unassembled WGS sequence"/>
</dbReference>
<dbReference type="eggNOG" id="KOG0030">
    <property type="taxonomic scope" value="Eukaryota"/>
</dbReference>
<dbReference type="AlphaFoldDB" id="A0A0P9BU45"/>
<dbReference type="OrthoDB" id="7872580at2759"/>
<feature type="region of interest" description="Disordered" evidence="1">
    <location>
        <begin position="424"/>
        <end position="463"/>
    </location>
</feature>
<keyword evidence="3" id="KW-1185">Reference proteome</keyword>
<evidence type="ECO:0000313" key="3">
    <source>
        <dbReference type="Proteomes" id="UP000007801"/>
    </source>
</evidence>
<dbReference type="EMBL" id="CH902622">
    <property type="protein sequence ID" value="KPU75106.1"/>
    <property type="molecule type" value="Genomic_DNA"/>
</dbReference>
<name>A0A0P9BU45_DROAN</name>
<proteinExistence type="predicted"/>
<feature type="compositionally biased region" description="Polar residues" evidence="1">
    <location>
        <begin position="428"/>
        <end position="438"/>
    </location>
</feature>
<protein>
    <submittedName>
        <fullName evidence="2">Uncharacterized protein, isoform A</fullName>
    </submittedName>
</protein>
<evidence type="ECO:0000313" key="2">
    <source>
        <dbReference type="EMBL" id="KPU75106.1"/>
    </source>
</evidence>
<evidence type="ECO:0000256" key="1">
    <source>
        <dbReference type="SAM" id="MobiDB-lite"/>
    </source>
</evidence>
<accession>A0A0P9BU45</accession>
<sequence length="463" mass="50119">MKEGNKQVEKPVATDANLAIKMRPESRGPMAQKLKDVKDQKPHFNEMANGLEALVTPVSSAVMTSKAKDCNLKLKRMAPFKLNASPGSVPLLDTSQLKRILDKMPSVEATQQLEAQFSEDQIRHAIDLCQHFTRQLGSQIEVVVGIEPRSLVATPEPMETEEVAVAEVPQEVFEPIDQLDPLEMTQEDPELPESEQLHQAEQPELSEILELEEQPDGTGPMGYMESTMFLLQPDGSYNLYTTQEPITEEMQPMSVRQIGIDDGPLIILTGGDGPVHYNATDTVAIDINESSVYILDTEESVVCYVEDSEGNVHLDMDSLIEYLPEEQDATVETVSSNGVYTASPIGMMPIPPPSPPATEALSEGTPVITALLVEGPVLETGVMDASVMATAGMMAPVMAAPVMPAPVIAAPVMENAVNEKPVMEEPVPSTSARCNTGAKSRASKWILPARGGREEKAPHSLGS</sequence>
<reference evidence="2 3" key="1">
    <citation type="journal article" date="2007" name="Nature">
        <title>Evolution of genes and genomes on the Drosophila phylogeny.</title>
        <authorList>
            <consortium name="Drosophila 12 Genomes Consortium"/>
            <person name="Clark A.G."/>
            <person name="Eisen M.B."/>
            <person name="Smith D.R."/>
            <person name="Bergman C.M."/>
            <person name="Oliver B."/>
            <person name="Markow T.A."/>
            <person name="Kaufman T.C."/>
            <person name="Kellis M."/>
            <person name="Gelbart W."/>
            <person name="Iyer V.N."/>
            <person name="Pollard D.A."/>
            <person name="Sackton T.B."/>
            <person name="Larracuente A.M."/>
            <person name="Singh N.D."/>
            <person name="Abad J.P."/>
            <person name="Abt D.N."/>
            <person name="Adryan B."/>
            <person name="Aguade M."/>
            <person name="Akashi H."/>
            <person name="Anderson W.W."/>
            <person name="Aquadro C.F."/>
            <person name="Ardell D.H."/>
            <person name="Arguello R."/>
            <person name="Artieri C.G."/>
            <person name="Barbash D.A."/>
            <person name="Barker D."/>
            <person name="Barsanti P."/>
            <person name="Batterham P."/>
            <person name="Batzoglou S."/>
            <person name="Begun D."/>
            <person name="Bhutkar A."/>
            <person name="Blanco E."/>
            <person name="Bosak S.A."/>
            <person name="Bradley R.K."/>
            <person name="Brand A.D."/>
            <person name="Brent M.R."/>
            <person name="Brooks A.N."/>
            <person name="Brown R.H."/>
            <person name="Butlin R.K."/>
            <person name="Caggese C."/>
            <person name="Calvi B.R."/>
            <person name="Bernardo de Carvalho A."/>
            <person name="Caspi A."/>
            <person name="Castrezana S."/>
            <person name="Celniker S.E."/>
            <person name="Chang J.L."/>
            <person name="Chapple C."/>
            <person name="Chatterji S."/>
            <person name="Chinwalla A."/>
            <person name="Civetta A."/>
            <person name="Clifton S.W."/>
            <person name="Comeron J.M."/>
            <person name="Costello J.C."/>
            <person name="Coyne J.A."/>
            <person name="Daub J."/>
            <person name="David R.G."/>
            <person name="Delcher A.L."/>
            <person name="Delehaunty K."/>
            <person name="Do C.B."/>
            <person name="Ebling H."/>
            <person name="Edwards K."/>
            <person name="Eickbush T."/>
            <person name="Evans J.D."/>
            <person name="Filipski A."/>
            <person name="Findeiss S."/>
            <person name="Freyhult E."/>
            <person name="Fulton L."/>
            <person name="Fulton R."/>
            <person name="Garcia A.C."/>
            <person name="Gardiner A."/>
            <person name="Garfield D.A."/>
            <person name="Garvin B.E."/>
            <person name="Gibson G."/>
            <person name="Gilbert D."/>
            <person name="Gnerre S."/>
            <person name="Godfrey J."/>
            <person name="Good R."/>
            <person name="Gotea V."/>
            <person name="Gravely B."/>
            <person name="Greenberg A.J."/>
            <person name="Griffiths-Jones S."/>
            <person name="Gross S."/>
            <person name="Guigo R."/>
            <person name="Gustafson E.A."/>
            <person name="Haerty W."/>
            <person name="Hahn M.W."/>
            <person name="Halligan D.L."/>
            <person name="Halpern A.L."/>
            <person name="Halter G.M."/>
            <person name="Han M.V."/>
            <person name="Heger A."/>
            <person name="Hillier L."/>
            <person name="Hinrichs A.S."/>
            <person name="Holmes I."/>
            <person name="Hoskins R.A."/>
            <person name="Hubisz M.J."/>
            <person name="Hultmark D."/>
            <person name="Huntley M.A."/>
            <person name="Jaffe D.B."/>
            <person name="Jagadeeshan S."/>
            <person name="Jeck W.R."/>
            <person name="Johnson J."/>
            <person name="Jones C.D."/>
            <person name="Jordan W.C."/>
            <person name="Karpen G.H."/>
            <person name="Kataoka E."/>
            <person name="Keightley P.D."/>
            <person name="Kheradpour P."/>
            <person name="Kirkness E.F."/>
            <person name="Koerich L.B."/>
            <person name="Kristiansen K."/>
            <person name="Kudrna D."/>
            <person name="Kulathinal R.J."/>
            <person name="Kumar S."/>
            <person name="Kwok R."/>
            <person name="Lander E."/>
            <person name="Langley C.H."/>
            <person name="Lapoint R."/>
            <person name="Lazzaro B.P."/>
            <person name="Lee S.J."/>
            <person name="Levesque L."/>
            <person name="Li R."/>
            <person name="Lin C.F."/>
            <person name="Lin M.F."/>
            <person name="Lindblad-Toh K."/>
            <person name="Llopart A."/>
            <person name="Long M."/>
            <person name="Low L."/>
            <person name="Lozovsky E."/>
            <person name="Lu J."/>
            <person name="Luo M."/>
            <person name="Machado C.A."/>
            <person name="Makalowski W."/>
            <person name="Marzo M."/>
            <person name="Matsuda M."/>
            <person name="Matzkin L."/>
            <person name="McAllister B."/>
            <person name="McBride C.S."/>
            <person name="McKernan B."/>
            <person name="McKernan K."/>
            <person name="Mendez-Lago M."/>
            <person name="Minx P."/>
            <person name="Mollenhauer M.U."/>
            <person name="Montooth K."/>
            <person name="Mount S.M."/>
            <person name="Mu X."/>
            <person name="Myers E."/>
            <person name="Negre B."/>
            <person name="Newfeld S."/>
            <person name="Nielsen R."/>
            <person name="Noor M.A."/>
            <person name="O'Grady P."/>
            <person name="Pachter L."/>
            <person name="Papaceit M."/>
            <person name="Parisi M.J."/>
            <person name="Parisi M."/>
            <person name="Parts L."/>
            <person name="Pedersen J.S."/>
            <person name="Pesole G."/>
            <person name="Phillippy A.M."/>
            <person name="Ponting C.P."/>
            <person name="Pop M."/>
            <person name="Porcelli D."/>
            <person name="Powell J.R."/>
            <person name="Prohaska S."/>
            <person name="Pruitt K."/>
            <person name="Puig M."/>
            <person name="Quesneville H."/>
            <person name="Ram K.R."/>
            <person name="Rand D."/>
            <person name="Rasmussen M.D."/>
            <person name="Reed L.K."/>
            <person name="Reenan R."/>
            <person name="Reily A."/>
            <person name="Remington K.A."/>
            <person name="Rieger T.T."/>
            <person name="Ritchie M.G."/>
            <person name="Robin C."/>
            <person name="Rogers Y.H."/>
            <person name="Rohde C."/>
            <person name="Rozas J."/>
            <person name="Rubenfield M.J."/>
            <person name="Ruiz A."/>
            <person name="Russo S."/>
            <person name="Salzberg S.L."/>
            <person name="Sanchez-Gracia A."/>
            <person name="Saranga D.J."/>
            <person name="Sato H."/>
            <person name="Schaeffer S.W."/>
            <person name="Schatz M.C."/>
            <person name="Schlenke T."/>
            <person name="Schwartz R."/>
            <person name="Segarra C."/>
            <person name="Singh R.S."/>
            <person name="Sirot L."/>
            <person name="Sirota M."/>
            <person name="Sisneros N.B."/>
            <person name="Smith C.D."/>
            <person name="Smith T.F."/>
            <person name="Spieth J."/>
            <person name="Stage D.E."/>
            <person name="Stark A."/>
            <person name="Stephan W."/>
            <person name="Strausberg R.L."/>
            <person name="Strempel S."/>
            <person name="Sturgill D."/>
            <person name="Sutton G."/>
            <person name="Sutton G.G."/>
            <person name="Tao W."/>
            <person name="Teichmann S."/>
            <person name="Tobari Y.N."/>
            <person name="Tomimura Y."/>
            <person name="Tsolas J.M."/>
            <person name="Valente V.L."/>
            <person name="Venter E."/>
            <person name="Venter J.C."/>
            <person name="Vicario S."/>
            <person name="Vieira F.G."/>
            <person name="Vilella A.J."/>
            <person name="Villasante A."/>
            <person name="Walenz B."/>
            <person name="Wang J."/>
            <person name="Wasserman M."/>
            <person name="Watts T."/>
            <person name="Wilson D."/>
            <person name="Wilson R.K."/>
            <person name="Wing R.A."/>
            <person name="Wolfner M.F."/>
            <person name="Wong A."/>
            <person name="Wong G.K."/>
            <person name="Wu C.I."/>
            <person name="Wu G."/>
            <person name="Yamamoto D."/>
            <person name="Yang H.P."/>
            <person name="Yang S.P."/>
            <person name="Yorke J.A."/>
            <person name="Yoshida K."/>
            <person name="Zdobnov E."/>
            <person name="Zhang P."/>
            <person name="Zhang Y."/>
            <person name="Zimin A.V."/>
            <person name="Baldwin J."/>
            <person name="Abdouelleil A."/>
            <person name="Abdulkadir J."/>
            <person name="Abebe A."/>
            <person name="Abera B."/>
            <person name="Abreu J."/>
            <person name="Acer S.C."/>
            <person name="Aftuck L."/>
            <person name="Alexander A."/>
            <person name="An P."/>
            <person name="Anderson E."/>
            <person name="Anderson S."/>
            <person name="Arachi H."/>
            <person name="Azer M."/>
            <person name="Bachantsang P."/>
            <person name="Barry A."/>
            <person name="Bayul T."/>
            <person name="Berlin A."/>
            <person name="Bessette D."/>
            <person name="Bloom T."/>
            <person name="Blye J."/>
            <person name="Boguslavskiy L."/>
            <person name="Bonnet C."/>
            <person name="Boukhgalter B."/>
            <person name="Bourzgui I."/>
            <person name="Brown A."/>
            <person name="Cahill P."/>
            <person name="Channer S."/>
            <person name="Cheshatsang Y."/>
            <person name="Chuda L."/>
            <person name="Citroen M."/>
            <person name="Collymore A."/>
            <person name="Cooke P."/>
            <person name="Costello M."/>
            <person name="D'Aco K."/>
            <person name="Daza R."/>
            <person name="De Haan G."/>
            <person name="DeGray S."/>
            <person name="DeMaso C."/>
            <person name="Dhargay N."/>
            <person name="Dooley K."/>
            <person name="Dooley E."/>
            <person name="Doricent M."/>
            <person name="Dorje P."/>
            <person name="Dorjee K."/>
            <person name="Dupes A."/>
            <person name="Elong R."/>
            <person name="Falk J."/>
            <person name="Farina A."/>
            <person name="Faro S."/>
            <person name="Ferguson D."/>
            <person name="Fisher S."/>
            <person name="Foley C.D."/>
            <person name="Franke A."/>
            <person name="Friedrich D."/>
            <person name="Gadbois L."/>
            <person name="Gearin G."/>
            <person name="Gearin C.R."/>
            <person name="Giannoukos G."/>
            <person name="Goode T."/>
            <person name="Graham J."/>
            <person name="Grandbois E."/>
            <person name="Grewal S."/>
            <person name="Gyaltsen K."/>
            <person name="Hafez N."/>
            <person name="Hagos B."/>
            <person name="Hall J."/>
            <person name="Henson C."/>
            <person name="Hollinger A."/>
            <person name="Honan T."/>
            <person name="Huard M.D."/>
            <person name="Hughes L."/>
            <person name="Hurhula B."/>
            <person name="Husby M.E."/>
            <person name="Kamat A."/>
            <person name="Kanga B."/>
            <person name="Kashin S."/>
            <person name="Khazanovich D."/>
            <person name="Kisner P."/>
            <person name="Lance K."/>
            <person name="Lara M."/>
            <person name="Lee W."/>
            <person name="Lennon N."/>
            <person name="Letendre F."/>
            <person name="LeVine R."/>
            <person name="Lipovsky A."/>
            <person name="Liu X."/>
            <person name="Liu J."/>
            <person name="Liu S."/>
            <person name="Lokyitsang T."/>
            <person name="Lokyitsang Y."/>
            <person name="Lubonja R."/>
            <person name="Lui A."/>
            <person name="MacDonald P."/>
            <person name="Magnisalis V."/>
            <person name="Maru K."/>
            <person name="Matthews C."/>
            <person name="McCusker W."/>
            <person name="McDonough S."/>
            <person name="Mehta T."/>
            <person name="Meldrim J."/>
            <person name="Meneus L."/>
            <person name="Mihai O."/>
            <person name="Mihalev A."/>
            <person name="Mihova T."/>
            <person name="Mittelman R."/>
            <person name="Mlenga V."/>
            <person name="Montmayeur A."/>
            <person name="Mulrain L."/>
            <person name="Navidi A."/>
            <person name="Naylor J."/>
            <person name="Negash T."/>
            <person name="Nguyen T."/>
            <person name="Nguyen N."/>
            <person name="Nicol R."/>
            <person name="Norbu C."/>
            <person name="Norbu N."/>
            <person name="Novod N."/>
            <person name="O'Neill B."/>
            <person name="Osman S."/>
            <person name="Markiewicz E."/>
            <person name="Oyono O.L."/>
            <person name="Patti C."/>
            <person name="Phunkhang P."/>
            <person name="Pierre F."/>
            <person name="Priest M."/>
            <person name="Raghuraman S."/>
            <person name="Rege F."/>
            <person name="Reyes R."/>
            <person name="Rise C."/>
            <person name="Rogov P."/>
            <person name="Ross K."/>
            <person name="Ryan E."/>
            <person name="Settipalli S."/>
            <person name="Shea T."/>
            <person name="Sherpa N."/>
            <person name="Shi L."/>
            <person name="Shih D."/>
            <person name="Sparrow T."/>
            <person name="Spaulding J."/>
            <person name="Stalker J."/>
            <person name="Stange-Thomann N."/>
            <person name="Stavropoulos S."/>
            <person name="Stone C."/>
            <person name="Strader C."/>
            <person name="Tesfaye S."/>
            <person name="Thomson T."/>
            <person name="Thoulutsang Y."/>
            <person name="Thoulutsang D."/>
            <person name="Topham K."/>
            <person name="Topping I."/>
            <person name="Tsamla T."/>
            <person name="Vassiliev H."/>
            <person name="Vo A."/>
            <person name="Wangchuk T."/>
            <person name="Wangdi T."/>
            <person name="Weiand M."/>
            <person name="Wilkinson J."/>
            <person name="Wilson A."/>
            <person name="Yadav S."/>
            <person name="Young G."/>
            <person name="Yu Q."/>
            <person name="Zembek L."/>
            <person name="Zhong D."/>
            <person name="Zimmer A."/>
            <person name="Zwirko Z."/>
            <person name="Jaffe D.B."/>
            <person name="Alvarez P."/>
            <person name="Brockman W."/>
            <person name="Butler J."/>
            <person name="Chin C."/>
            <person name="Gnerre S."/>
            <person name="Grabherr M."/>
            <person name="Kleber M."/>
            <person name="Mauceli E."/>
            <person name="MacCallum I."/>
        </authorList>
    </citation>
    <scope>NUCLEOTIDE SEQUENCE [LARGE SCALE GENOMIC DNA]</scope>
    <source>
        <strain evidence="3">Tucson 14024-0371.13</strain>
    </source>
</reference>
<feature type="compositionally biased region" description="Basic and acidic residues" evidence="1">
    <location>
        <begin position="451"/>
        <end position="463"/>
    </location>
</feature>
<organism evidence="2 3">
    <name type="scientific">Drosophila ananassae</name>
    <name type="common">Fruit fly</name>
    <dbReference type="NCBI Taxonomy" id="7217"/>
    <lineage>
        <taxon>Eukaryota</taxon>
        <taxon>Metazoa</taxon>
        <taxon>Ecdysozoa</taxon>
        <taxon>Arthropoda</taxon>
        <taxon>Hexapoda</taxon>
        <taxon>Insecta</taxon>
        <taxon>Pterygota</taxon>
        <taxon>Neoptera</taxon>
        <taxon>Endopterygota</taxon>
        <taxon>Diptera</taxon>
        <taxon>Brachycera</taxon>
        <taxon>Muscomorpha</taxon>
        <taxon>Ephydroidea</taxon>
        <taxon>Drosophilidae</taxon>
        <taxon>Drosophila</taxon>
        <taxon>Sophophora</taxon>
    </lineage>
</organism>